<evidence type="ECO:0000256" key="4">
    <source>
        <dbReference type="SAM" id="Coils"/>
    </source>
</evidence>
<dbReference type="Pfam" id="PF01814">
    <property type="entry name" value="Hemerythrin"/>
    <property type="match status" value="1"/>
</dbReference>
<reference evidence="6 7" key="1">
    <citation type="submission" date="2006-06" db="EMBL/GenBank/DDBJ databases">
        <title>Complete sequence of Rubrobacter xylanophilus DSM 9941.</title>
        <authorList>
            <consortium name="US DOE Joint Genome Institute"/>
            <person name="Copeland A."/>
            <person name="Lucas S."/>
            <person name="Lapidus A."/>
            <person name="Barry K."/>
            <person name="Detter J.C."/>
            <person name="Glavina del Rio T."/>
            <person name="Hammon N."/>
            <person name="Israni S."/>
            <person name="Dalin E."/>
            <person name="Tice H."/>
            <person name="Pitluck S."/>
            <person name="Munk A.C."/>
            <person name="Brettin T."/>
            <person name="Bruce D."/>
            <person name="Han C."/>
            <person name="Tapia R."/>
            <person name="Gilna P."/>
            <person name="Schmutz J."/>
            <person name="Larimer F."/>
            <person name="Land M."/>
            <person name="Hauser L."/>
            <person name="Kyrpides N."/>
            <person name="Lykidis A."/>
            <person name="da Costa M.S."/>
            <person name="Rainey F.A."/>
            <person name="Empadinhas N."/>
            <person name="Jolivet E."/>
            <person name="Battista J.R."/>
            <person name="Richardson P."/>
        </authorList>
    </citation>
    <scope>NUCLEOTIDE SEQUENCE [LARGE SCALE GENOMIC DNA]</scope>
    <source>
        <strain evidence="7">DSM 9941 / NBRC 16129 / PRD-1</strain>
    </source>
</reference>
<evidence type="ECO:0000313" key="6">
    <source>
        <dbReference type="EMBL" id="ABG04152.1"/>
    </source>
</evidence>
<feature type="domain" description="Hemerythrin-like" evidence="5">
    <location>
        <begin position="11"/>
        <end position="130"/>
    </location>
</feature>
<organism evidence="6 7">
    <name type="scientific">Rubrobacter xylanophilus (strain DSM 9941 / JCM 11954 / NBRC 16129 / PRD-1)</name>
    <dbReference type="NCBI Taxonomy" id="266117"/>
    <lineage>
        <taxon>Bacteria</taxon>
        <taxon>Bacillati</taxon>
        <taxon>Actinomycetota</taxon>
        <taxon>Rubrobacteria</taxon>
        <taxon>Rubrobacterales</taxon>
        <taxon>Rubrobacteraceae</taxon>
        <taxon>Rubrobacter</taxon>
    </lineage>
</organism>
<evidence type="ECO:0000259" key="5">
    <source>
        <dbReference type="Pfam" id="PF01814"/>
    </source>
</evidence>
<dbReference type="KEGG" id="rxy:Rxyl_1186"/>
<dbReference type="OrthoDB" id="9793254at2"/>
<name>Q1AWS6_RUBXD</name>
<dbReference type="AlphaFoldDB" id="Q1AWS6"/>
<sequence length="162" mass="18490">MRRHPAMREFSDDHHQGLVRARRLRRAAAGEGEEPVEAARAFVRFFREETEEHFEKEERVLLPVAEASGVSPREPDIRRMLAEHAELRRLVRRLEEEADAGNVRPETLREAGGLLEGHIRLEERRVFPMLELELPERALDELGRRVAEFGRSGGAQGGGSNP</sequence>
<evidence type="ECO:0000256" key="2">
    <source>
        <dbReference type="ARBA" id="ARBA00022723"/>
    </source>
</evidence>
<keyword evidence="3" id="KW-0408">Iron</keyword>
<feature type="coiled-coil region" evidence="4">
    <location>
        <begin position="77"/>
        <end position="104"/>
    </location>
</feature>
<dbReference type="Gene3D" id="1.20.120.520">
    <property type="entry name" value="nmb1532 protein domain like"/>
    <property type="match status" value="1"/>
</dbReference>
<proteinExistence type="inferred from homology"/>
<dbReference type="Proteomes" id="UP000006637">
    <property type="component" value="Chromosome"/>
</dbReference>
<keyword evidence="4" id="KW-0175">Coiled coil</keyword>
<keyword evidence="7" id="KW-1185">Reference proteome</keyword>
<dbReference type="EMBL" id="CP000386">
    <property type="protein sequence ID" value="ABG04152.1"/>
    <property type="molecule type" value="Genomic_DNA"/>
</dbReference>
<accession>Q1AWS6</accession>
<comment type="similarity">
    <text evidence="1">Belongs to the hemerythrin family.</text>
</comment>
<dbReference type="GO" id="GO:0046872">
    <property type="term" value="F:metal ion binding"/>
    <property type="evidence" value="ECO:0007669"/>
    <property type="project" value="UniProtKB-KW"/>
</dbReference>
<protein>
    <submittedName>
        <fullName evidence="6">Hemerythrin HHE cation binding region</fullName>
    </submittedName>
</protein>
<evidence type="ECO:0000313" key="7">
    <source>
        <dbReference type="Proteomes" id="UP000006637"/>
    </source>
</evidence>
<keyword evidence="2" id="KW-0479">Metal-binding</keyword>
<gene>
    <name evidence="6" type="ordered locus">Rxyl_1186</name>
</gene>
<dbReference type="SUPFAM" id="SSF47188">
    <property type="entry name" value="Hemerythrin-like"/>
    <property type="match status" value="1"/>
</dbReference>
<dbReference type="InterPro" id="IPR012312">
    <property type="entry name" value="Hemerythrin-like"/>
</dbReference>
<dbReference type="HOGENOM" id="CLU_129685_0_0_11"/>
<dbReference type="eggNOG" id="COG3945">
    <property type="taxonomic scope" value="Bacteria"/>
</dbReference>
<evidence type="ECO:0000256" key="3">
    <source>
        <dbReference type="ARBA" id="ARBA00023004"/>
    </source>
</evidence>
<dbReference type="InterPro" id="IPR035938">
    <property type="entry name" value="Hemerythrin-like_sf"/>
</dbReference>
<dbReference type="STRING" id="266117.Rxyl_1186"/>
<evidence type="ECO:0000256" key="1">
    <source>
        <dbReference type="ARBA" id="ARBA00010587"/>
    </source>
</evidence>